<dbReference type="STRING" id="558155.SAMN04487911_10610"/>
<proteinExistence type="predicted"/>
<dbReference type="AlphaFoldDB" id="A0A1M6E3Y9"/>
<keyword evidence="2" id="KW-1185">Reference proteome</keyword>
<dbReference type="RefSeq" id="WP_072763607.1">
    <property type="nucleotide sequence ID" value="NZ_FQYX01000006.1"/>
</dbReference>
<accession>A0A1M6E3Y9</accession>
<evidence type="ECO:0000313" key="2">
    <source>
        <dbReference type="Proteomes" id="UP000184231"/>
    </source>
</evidence>
<sequence length="78" mass="9265">MKTLIQVPDLNSEQCKRIIVRNLSRILDLRILDISVENKTISIRYNHPFTLEKVKKELMRIKHTLHALTDYKESEVSF</sequence>
<dbReference type="GO" id="GO:0046872">
    <property type="term" value="F:metal ion binding"/>
    <property type="evidence" value="ECO:0007669"/>
    <property type="project" value="InterPro"/>
</dbReference>
<name>A0A1M6E3Y9_9FLAO</name>
<dbReference type="Proteomes" id="UP000184231">
    <property type="component" value="Unassembled WGS sequence"/>
</dbReference>
<evidence type="ECO:0008006" key="3">
    <source>
        <dbReference type="Google" id="ProtNLM"/>
    </source>
</evidence>
<gene>
    <name evidence="1" type="ORF">SAMN04487911_10610</name>
</gene>
<protein>
    <recommendedName>
        <fullName evidence="3">Heavy-metal-associated domain-containing protein</fullName>
    </recommendedName>
</protein>
<evidence type="ECO:0000313" key="1">
    <source>
        <dbReference type="EMBL" id="SHI80099.1"/>
    </source>
</evidence>
<dbReference type="SUPFAM" id="SSF55008">
    <property type="entry name" value="HMA, heavy metal-associated domain"/>
    <property type="match status" value="1"/>
</dbReference>
<dbReference type="OrthoDB" id="1454166at2"/>
<dbReference type="InterPro" id="IPR036163">
    <property type="entry name" value="HMA_dom_sf"/>
</dbReference>
<dbReference type="EMBL" id="FQYX01000006">
    <property type="protein sequence ID" value="SHI80099.1"/>
    <property type="molecule type" value="Genomic_DNA"/>
</dbReference>
<reference evidence="1 2" key="1">
    <citation type="submission" date="2016-11" db="EMBL/GenBank/DDBJ databases">
        <authorList>
            <person name="Jaros S."/>
            <person name="Januszkiewicz K."/>
            <person name="Wedrychowicz H."/>
        </authorList>
    </citation>
    <scope>NUCLEOTIDE SEQUENCE [LARGE SCALE GENOMIC DNA]</scope>
    <source>
        <strain evidence="1 2">CGMCC 1.8863</strain>
    </source>
</reference>
<organism evidence="1 2">
    <name type="scientific">Arenibacter nanhaiticus</name>
    <dbReference type="NCBI Taxonomy" id="558155"/>
    <lineage>
        <taxon>Bacteria</taxon>
        <taxon>Pseudomonadati</taxon>
        <taxon>Bacteroidota</taxon>
        <taxon>Flavobacteriia</taxon>
        <taxon>Flavobacteriales</taxon>
        <taxon>Flavobacteriaceae</taxon>
        <taxon>Arenibacter</taxon>
    </lineage>
</organism>